<evidence type="ECO:0000259" key="2">
    <source>
        <dbReference type="PROSITE" id="PS50206"/>
    </source>
</evidence>
<dbReference type="InterPro" id="IPR001763">
    <property type="entry name" value="Rhodanese-like_dom"/>
</dbReference>
<dbReference type="PANTHER" id="PTHR43031:SF1">
    <property type="entry name" value="PYRIDINE NUCLEOTIDE-DISULPHIDE OXIDOREDUCTASE"/>
    <property type="match status" value="1"/>
</dbReference>
<evidence type="ECO:0000256" key="1">
    <source>
        <dbReference type="SAM" id="SignalP"/>
    </source>
</evidence>
<dbReference type="InterPro" id="IPR036873">
    <property type="entry name" value="Rhodanese-like_dom_sf"/>
</dbReference>
<dbReference type="Proteomes" id="UP000190435">
    <property type="component" value="Unassembled WGS sequence"/>
</dbReference>
<dbReference type="PROSITE" id="PS50206">
    <property type="entry name" value="RHODANESE_3"/>
    <property type="match status" value="1"/>
</dbReference>
<protein>
    <submittedName>
        <fullName evidence="4">Thiosulfate sulfurtransferase PspE</fullName>
        <ecNumber evidence="4">2.8.1.1</ecNumber>
    </submittedName>
</protein>
<sequence>MKKLLFPMALTALLAACATAPVQTVSVQTTPAPVQTAQGLKIKNKGHWIDLRSPIAYEQGHLSGAVNIPVEQLSKRITALDKNATINVYCDNQPCTNQAMQTLQQLGYHNAINQGDYDNLLQQGYR</sequence>
<dbReference type="SUPFAM" id="SSF52821">
    <property type="entry name" value="Rhodanese/Cell cycle control phosphatase"/>
    <property type="match status" value="1"/>
</dbReference>
<dbReference type="SMART" id="SM00450">
    <property type="entry name" value="RHOD"/>
    <property type="match status" value="1"/>
</dbReference>
<dbReference type="GO" id="GO:0004792">
    <property type="term" value="F:thiosulfate-cyanide sulfurtransferase activity"/>
    <property type="evidence" value="ECO:0007669"/>
    <property type="project" value="UniProtKB-EC"/>
</dbReference>
<accession>A0A1T0A6Y9</accession>
<gene>
    <name evidence="4" type="primary">pspE_2</name>
    <name evidence="3" type="ORF">B0181_03335</name>
    <name evidence="4" type="ORF">NCTC10293_01539</name>
</gene>
<dbReference type="OrthoDB" id="9814704at2"/>
<feature type="signal peptide" evidence="1">
    <location>
        <begin position="1"/>
        <end position="20"/>
    </location>
</feature>
<keyword evidence="4" id="KW-0808">Transferase</keyword>
<keyword evidence="5" id="KW-1185">Reference proteome</keyword>
<dbReference type="STRING" id="34060.B0181_03335"/>
<dbReference type="RefSeq" id="WP_078276066.1">
    <property type="nucleotide sequence ID" value="NZ_CAACXO010000059.1"/>
</dbReference>
<feature type="domain" description="Rhodanese" evidence="2">
    <location>
        <begin position="42"/>
        <end position="122"/>
    </location>
</feature>
<dbReference type="CDD" id="cd00158">
    <property type="entry name" value="RHOD"/>
    <property type="match status" value="1"/>
</dbReference>
<reference evidence="3 5" key="1">
    <citation type="submission" date="2017-02" db="EMBL/GenBank/DDBJ databases">
        <title>Draft genome sequence of Moraxella caviae CCUG 355 type strain.</title>
        <authorList>
            <person name="Engstrom-Jakobsson H."/>
            <person name="Salva-Serra F."/>
            <person name="Thorell K."/>
            <person name="Gonzales-Siles L."/>
            <person name="Karlsson R."/>
            <person name="Boulund F."/>
            <person name="Engstrand L."/>
            <person name="Moore E."/>
        </authorList>
    </citation>
    <scope>NUCLEOTIDE SEQUENCE [LARGE SCALE GENOMIC DNA]</scope>
    <source>
        <strain evidence="3 5">CCUG 355</strain>
    </source>
</reference>
<evidence type="ECO:0000313" key="5">
    <source>
        <dbReference type="Proteomes" id="UP000190435"/>
    </source>
</evidence>
<dbReference type="PANTHER" id="PTHR43031">
    <property type="entry name" value="FAD-DEPENDENT OXIDOREDUCTASE"/>
    <property type="match status" value="1"/>
</dbReference>
<dbReference type="EMBL" id="MUXU01000022">
    <property type="protein sequence ID" value="OOR91349.1"/>
    <property type="molecule type" value="Genomic_DNA"/>
</dbReference>
<organism evidence="3 5">
    <name type="scientific">Moraxella caviae</name>
    <dbReference type="NCBI Taxonomy" id="34060"/>
    <lineage>
        <taxon>Bacteria</taxon>
        <taxon>Pseudomonadati</taxon>
        <taxon>Pseudomonadota</taxon>
        <taxon>Gammaproteobacteria</taxon>
        <taxon>Moraxellales</taxon>
        <taxon>Moraxellaceae</taxon>
        <taxon>Moraxella</taxon>
    </lineage>
</organism>
<dbReference type="EMBL" id="UGQE01000004">
    <property type="protein sequence ID" value="STZ13959.1"/>
    <property type="molecule type" value="Genomic_DNA"/>
</dbReference>
<keyword evidence="1" id="KW-0732">Signal</keyword>
<dbReference type="Gene3D" id="3.40.250.10">
    <property type="entry name" value="Rhodanese-like domain"/>
    <property type="match status" value="1"/>
</dbReference>
<dbReference type="PROSITE" id="PS51257">
    <property type="entry name" value="PROKAR_LIPOPROTEIN"/>
    <property type="match status" value="1"/>
</dbReference>
<name>A0A1T0A6Y9_9GAMM</name>
<dbReference type="Pfam" id="PF00581">
    <property type="entry name" value="Rhodanese"/>
    <property type="match status" value="1"/>
</dbReference>
<evidence type="ECO:0000313" key="3">
    <source>
        <dbReference type="EMBL" id="OOR91349.1"/>
    </source>
</evidence>
<evidence type="ECO:0000313" key="6">
    <source>
        <dbReference type="Proteomes" id="UP000255279"/>
    </source>
</evidence>
<dbReference type="EC" id="2.8.1.1" evidence="4"/>
<dbReference type="InterPro" id="IPR050229">
    <property type="entry name" value="GlpE_sulfurtransferase"/>
</dbReference>
<feature type="chain" id="PRO_5033283557" evidence="1">
    <location>
        <begin position="21"/>
        <end position="126"/>
    </location>
</feature>
<proteinExistence type="predicted"/>
<dbReference type="AlphaFoldDB" id="A0A1T0A6Y9"/>
<reference evidence="4 6" key="2">
    <citation type="submission" date="2018-06" db="EMBL/GenBank/DDBJ databases">
        <authorList>
            <consortium name="Pathogen Informatics"/>
            <person name="Doyle S."/>
        </authorList>
    </citation>
    <scope>NUCLEOTIDE SEQUENCE [LARGE SCALE GENOMIC DNA]</scope>
    <source>
        <strain evidence="4 6">NCTC10293</strain>
    </source>
</reference>
<evidence type="ECO:0000313" key="4">
    <source>
        <dbReference type="EMBL" id="STZ13959.1"/>
    </source>
</evidence>
<dbReference type="Proteomes" id="UP000255279">
    <property type="component" value="Unassembled WGS sequence"/>
</dbReference>